<dbReference type="HAMAP" id="MF_00528">
    <property type="entry name" value="Maf"/>
    <property type="match status" value="1"/>
</dbReference>
<reference evidence="3 4" key="1">
    <citation type="submission" date="2015-10" db="EMBL/GenBank/DDBJ databases">
        <title>Draft genomes sequences of Candida glabrata isolates 1A, 1B, 2A, 2B, 3A and 3B.</title>
        <authorList>
            <person name="Haavelsrud O.E."/>
            <person name="Gaustad P."/>
        </authorList>
    </citation>
    <scope>NUCLEOTIDE SEQUENCE [LARGE SCALE GENOMIC DNA]</scope>
    <source>
        <strain evidence="3">910700640</strain>
    </source>
</reference>
<dbReference type="VEuPathDB" id="FungiDB:GVI51_I02629"/>
<evidence type="ECO:0000313" key="4">
    <source>
        <dbReference type="Proteomes" id="UP000054886"/>
    </source>
</evidence>
<comment type="cofactor">
    <cofactor evidence="1">
        <name>a divalent metal cation</name>
        <dbReference type="ChEBI" id="CHEBI:60240"/>
    </cofactor>
</comment>
<dbReference type="SUPFAM" id="SSF52972">
    <property type="entry name" value="ITPase-like"/>
    <property type="match status" value="1"/>
</dbReference>
<dbReference type="InterPro" id="IPR003697">
    <property type="entry name" value="Maf-like"/>
</dbReference>
<protein>
    <submittedName>
        <fullName evidence="3">Maf-like protein</fullName>
    </submittedName>
</protein>
<comment type="caution">
    <text evidence="3">The sequence shown here is derived from an EMBL/GenBank/DDBJ whole genome shotgun (WGS) entry which is preliminary data.</text>
</comment>
<evidence type="ECO:0000256" key="1">
    <source>
        <dbReference type="ARBA" id="ARBA00001968"/>
    </source>
</evidence>
<keyword evidence="2" id="KW-0378">Hydrolase</keyword>
<proteinExistence type="inferred from homology"/>
<dbReference type="VEuPathDB" id="FungiDB:GWK60_L02629"/>
<dbReference type="EMBL" id="LLZZ01000112">
    <property type="protein sequence ID" value="KTB05691.1"/>
    <property type="molecule type" value="Genomic_DNA"/>
</dbReference>
<dbReference type="VEuPathDB" id="FungiDB:B1J91_I02882g"/>
<dbReference type="VEuPathDB" id="FungiDB:CAGL0I02882g"/>
<gene>
    <name evidence="3" type="ORF">AO440_002460</name>
</gene>
<organism evidence="3 4">
    <name type="scientific">Candida glabrata</name>
    <name type="common">Yeast</name>
    <name type="synonym">Torulopsis glabrata</name>
    <dbReference type="NCBI Taxonomy" id="5478"/>
    <lineage>
        <taxon>Eukaryota</taxon>
        <taxon>Fungi</taxon>
        <taxon>Dikarya</taxon>
        <taxon>Ascomycota</taxon>
        <taxon>Saccharomycotina</taxon>
        <taxon>Saccharomycetes</taxon>
        <taxon>Saccharomycetales</taxon>
        <taxon>Saccharomycetaceae</taxon>
        <taxon>Nakaseomyces</taxon>
    </lineage>
</organism>
<name>A0A0W0CP61_CANGB</name>
<dbReference type="Gene3D" id="3.90.950.10">
    <property type="match status" value="1"/>
</dbReference>
<dbReference type="InterPro" id="IPR029001">
    <property type="entry name" value="ITPase-like_fam"/>
</dbReference>
<accession>A0A0W0CP61</accession>
<sequence>MLSELLESYDFILASSSPRRYEIIHDILGIDKLDTMKPSFEEDLDKSKYTNNPIQYVIDTCKGKADGICDDLKSHQKSFDKPQVVICADTIVLDANNKIYEKPSSRNDLIKNLHWFCYETKEPVRVVTAVSVIVYKSPTEYRMTEFHDQTDMYFDSNIPSSFIEEYSRNDAALNAAGGIMIQTSCGAMVNRIDGDYYNIMGLPMNKLVIELNRLL</sequence>
<dbReference type="AlphaFoldDB" id="A0A0W0CP61"/>
<evidence type="ECO:0000313" key="3">
    <source>
        <dbReference type="EMBL" id="KTB05691.1"/>
    </source>
</evidence>
<dbReference type="PIRSF" id="PIRSF006305">
    <property type="entry name" value="Maf"/>
    <property type="match status" value="1"/>
</dbReference>
<evidence type="ECO:0000256" key="2">
    <source>
        <dbReference type="ARBA" id="ARBA00022801"/>
    </source>
</evidence>
<dbReference type="NCBIfam" id="TIGR00172">
    <property type="entry name" value="maf"/>
    <property type="match status" value="1"/>
</dbReference>
<dbReference type="PANTHER" id="PTHR43213">
    <property type="entry name" value="BIFUNCTIONAL DTTP/UTP PYROPHOSPHATASE/METHYLTRANSFERASE PROTEIN-RELATED"/>
    <property type="match status" value="1"/>
</dbReference>
<dbReference type="PANTHER" id="PTHR43213:SF5">
    <property type="entry name" value="BIFUNCTIONAL DTTP_UTP PYROPHOSPHATASE_METHYLTRANSFERASE PROTEIN-RELATED"/>
    <property type="match status" value="1"/>
</dbReference>
<dbReference type="GO" id="GO:0047429">
    <property type="term" value="F:nucleoside triphosphate diphosphatase activity"/>
    <property type="evidence" value="ECO:0007669"/>
    <property type="project" value="InterPro"/>
</dbReference>
<dbReference type="Pfam" id="PF02545">
    <property type="entry name" value="Maf"/>
    <property type="match status" value="1"/>
</dbReference>
<dbReference type="Proteomes" id="UP000054886">
    <property type="component" value="Unassembled WGS sequence"/>
</dbReference>